<dbReference type="Proteomes" id="UP000257045">
    <property type="component" value="Unassembled WGS sequence"/>
</dbReference>
<evidence type="ECO:0008006" key="3">
    <source>
        <dbReference type="Google" id="ProtNLM"/>
    </source>
</evidence>
<comment type="caution">
    <text evidence="1">The sequence shown here is derived from an EMBL/GenBank/DDBJ whole genome shotgun (WGS) entry which is preliminary data.</text>
</comment>
<gene>
    <name evidence="1" type="ORF">CQA58_01715</name>
</gene>
<dbReference type="EMBL" id="NXLV01000002">
    <property type="protein sequence ID" value="RDU71784.1"/>
    <property type="molecule type" value="Genomic_DNA"/>
</dbReference>
<evidence type="ECO:0000313" key="2">
    <source>
        <dbReference type="Proteomes" id="UP000257045"/>
    </source>
</evidence>
<keyword evidence="2" id="KW-1185">Reference proteome</keyword>
<dbReference type="AlphaFoldDB" id="A0A3D8J4H8"/>
<organism evidence="1 2">
    <name type="scientific">Helicobacter brantae</name>
    <dbReference type="NCBI Taxonomy" id="375927"/>
    <lineage>
        <taxon>Bacteria</taxon>
        <taxon>Pseudomonadati</taxon>
        <taxon>Campylobacterota</taxon>
        <taxon>Epsilonproteobacteria</taxon>
        <taxon>Campylobacterales</taxon>
        <taxon>Helicobacteraceae</taxon>
        <taxon>Helicobacter</taxon>
    </lineage>
</organism>
<proteinExistence type="predicted"/>
<reference evidence="1 2" key="1">
    <citation type="submission" date="2018-04" db="EMBL/GenBank/DDBJ databases">
        <title>Novel Campyloabacter and Helicobacter Species and Strains.</title>
        <authorList>
            <person name="Mannion A.J."/>
            <person name="Shen Z."/>
            <person name="Fox J.G."/>
        </authorList>
    </citation>
    <scope>NUCLEOTIDE SEQUENCE [LARGE SCALE GENOMIC DNA]</scope>
    <source>
        <strain evidence="1 2">MIT 04-9366</strain>
    </source>
</reference>
<protein>
    <recommendedName>
        <fullName evidence="3">Type II secretion system protein</fullName>
    </recommendedName>
</protein>
<evidence type="ECO:0000313" key="1">
    <source>
        <dbReference type="EMBL" id="RDU71784.1"/>
    </source>
</evidence>
<sequence length="121" mass="13741">MSRGFFSFYALVLILAIALSLASIFELKGRNQDLLNTQHFHTQFKAYEKSLLSLSKVCLQKYSLPQCSFLSFNLNGYEAKIVMREIGGGVVGVDILLEYLNPLNGNLLRRNYRGFLEVDNL</sequence>
<name>A0A3D8J4H8_9HELI</name>
<dbReference type="RefSeq" id="WP_115568994.1">
    <property type="nucleotide sequence ID" value="NZ_NXLV01000002.1"/>
</dbReference>
<accession>A0A3D8J4H8</accession>